<evidence type="ECO:0000256" key="5">
    <source>
        <dbReference type="ARBA" id="ARBA00022801"/>
    </source>
</evidence>
<name>A0ABT0E5U9_9GAMM</name>
<dbReference type="PANTHER" id="PTHR37311:SF1">
    <property type="entry name" value="2-PHOSPHOSULFOLACTATE PHOSPHATASE-RELATED"/>
    <property type="match status" value="1"/>
</dbReference>
<evidence type="ECO:0000256" key="4">
    <source>
        <dbReference type="ARBA" id="ARBA00021948"/>
    </source>
</evidence>
<accession>A0ABT0E5U9</accession>
<dbReference type="EMBL" id="JALKII010000002">
    <property type="protein sequence ID" value="MCK0537205.1"/>
    <property type="molecule type" value="Genomic_DNA"/>
</dbReference>
<evidence type="ECO:0000313" key="9">
    <source>
        <dbReference type="Proteomes" id="UP001165524"/>
    </source>
</evidence>
<evidence type="ECO:0000256" key="6">
    <source>
        <dbReference type="ARBA" id="ARBA00022842"/>
    </source>
</evidence>
<evidence type="ECO:0000313" key="8">
    <source>
        <dbReference type="EMBL" id="MCK0537205.1"/>
    </source>
</evidence>
<dbReference type="PANTHER" id="PTHR37311">
    <property type="entry name" value="2-PHOSPHOSULFOLACTATE PHOSPHATASE-RELATED"/>
    <property type="match status" value="1"/>
</dbReference>
<protein>
    <recommendedName>
        <fullName evidence="4">Probable 2-phosphosulfolactate phosphatase</fullName>
        <ecNumber evidence="3">3.1.3.71</ecNumber>
    </recommendedName>
</protein>
<comment type="catalytic activity">
    <reaction evidence="7">
        <text>(2R)-O-phospho-3-sulfolactate + H2O = (2R)-3-sulfolactate + phosphate</text>
        <dbReference type="Rhea" id="RHEA:23416"/>
        <dbReference type="ChEBI" id="CHEBI:15377"/>
        <dbReference type="ChEBI" id="CHEBI:15597"/>
        <dbReference type="ChEBI" id="CHEBI:43474"/>
        <dbReference type="ChEBI" id="CHEBI:58738"/>
        <dbReference type="EC" id="3.1.3.71"/>
    </reaction>
</comment>
<dbReference type="Proteomes" id="UP001165524">
    <property type="component" value="Unassembled WGS sequence"/>
</dbReference>
<evidence type="ECO:0000256" key="1">
    <source>
        <dbReference type="ARBA" id="ARBA00001946"/>
    </source>
</evidence>
<keyword evidence="6" id="KW-0460">Magnesium</keyword>
<dbReference type="SUPFAM" id="SSF142823">
    <property type="entry name" value="ComB-like"/>
    <property type="match status" value="1"/>
</dbReference>
<dbReference type="RefSeq" id="WP_246950075.1">
    <property type="nucleotide sequence ID" value="NZ_JALKII010000002.1"/>
</dbReference>
<reference evidence="8" key="1">
    <citation type="submission" date="2022-04" db="EMBL/GenBank/DDBJ databases">
        <title>Alcanivorax sp. CY1518 draft genome sequence.</title>
        <authorList>
            <person name="Zhao G."/>
            <person name="An M."/>
        </authorList>
    </citation>
    <scope>NUCLEOTIDE SEQUENCE</scope>
    <source>
        <strain evidence="8">CY1518</strain>
    </source>
</reference>
<gene>
    <name evidence="8" type="ORF">MU846_05725</name>
</gene>
<evidence type="ECO:0000256" key="2">
    <source>
        <dbReference type="ARBA" id="ARBA00009997"/>
    </source>
</evidence>
<dbReference type="InterPro" id="IPR036702">
    <property type="entry name" value="ComB-like_sf"/>
</dbReference>
<comment type="cofactor">
    <cofactor evidence="1">
        <name>Mg(2+)</name>
        <dbReference type="ChEBI" id="CHEBI:18420"/>
    </cofactor>
</comment>
<keyword evidence="9" id="KW-1185">Reference proteome</keyword>
<comment type="similarity">
    <text evidence="2">Belongs to the ComB family.</text>
</comment>
<proteinExistence type="inferred from homology"/>
<keyword evidence="5" id="KW-0378">Hydrolase</keyword>
<sequence>MIIQIAQGHQPPPNPDGVTVVIDVIRAFTTSFYAFRGGASRILPVPDPQAAFALRERYPDALLAGEIDALPIEGFQFGNSPWEISQANVRGRTLIMRTTNGVTATLNARPCAALFVAALVNAAATARAIKKLVPEKVVLVASHPTGDEDVACAEYISHLLGGSGITQDEAIARTRNARAAQKFYAGTHPRLRAVDIDMAAQCEAEGFAMRVADDDELTIQALPA</sequence>
<dbReference type="Pfam" id="PF04029">
    <property type="entry name" value="2-ph_phosp"/>
    <property type="match status" value="1"/>
</dbReference>
<organism evidence="8 9">
    <name type="scientific">Alcanivorax quisquiliarum</name>
    <dbReference type="NCBI Taxonomy" id="2933565"/>
    <lineage>
        <taxon>Bacteria</taxon>
        <taxon>Pseudomonadati</taxon>
        <taxon>Pseudomonadota</taxon>
        <taxon>Gammaproteobacteria</taxon>
        <taxon>Oceanospirillales</taxon>
        <taxon>Alcanivoracaceae</taxon>
        <taxon>Alcanivorax</taxon>
    </lineage>
</organism>
<evidence type="ECO:0000256" key="7">
    <source>
        <dbReference type="ARBA" id="ARBA00033711"/>
    </source>
</evidence>
<dbReference type="EC" id="3.1.3.71" evidence="3"/>
<evidence type="ECO:0000256" key="3">
    <source>
        <dbReference type="ARBA" id="ARBA00012953"/>
    </source>
</evidence>
<dbReference type="InterPro" id="IPR005238">
    <property type="entry name" value="ComB-like"/>
</dbReference>
<dbReference type="Gene3D" id="3.90.1560.10">
    <property type="entry name" value="ComB-like"/>
    <property type="match status" value="1"/>
</dbReference>
<comment type="caution">
    <text evidence="8">The sequence shown here is derived from an EMBL/GenBank/DDBJ whole genome shotgun (WGS) entry which is preliminary data.</text>
</comment>